<sequence>MLLGRAAIYFDEVARRGGLRRAAEMLHIAPSAIDRQIIQLEEDLGTKLFERTSTGMRMTAAGELLVDGVRRWRRDLERIRSEVDNLVGLRRGHVSIGLVEGATDIVASAIACFQEKYPAIQYSMEVMGSQSVIDRVMSHDTDVGVTFNPPDERALRVEKTMFHRLGIILRPDHPLASVTEVSLAQCAEFPLIVPDETISIRKVVDEAWARSIGGVLRPVAEVSSIGLIKSLAARGVGLGLLTVINALKEIEAGELTFIPLSDERIDLFGLSVISASGRALPLPASLMIQMLARELDHWDYTSPTGHPFFLQVESDPPSGRQSSLP</sequence>
<accession>A0ABQ2JW65</accession>
<dbReference type="PANTHER" id="PTHR30419">
    <property type="entry name" value="HTH-TYPE TRANSCRIPTIONAL REGULATOR YBHD"/>
    <property type="match status" value="1"/>
</dbReference>
<dbReference type="Gene3D" id="3.40.190.290">
    <property type="match status" value="1"/>
</dbReference>
<dbReference type="PRINTS" id="PR00039">
    <property type="entry name" value="HTHLYSR"/>
</dbReference>
<name>A0ABQ2JW65_9SPHN</name>
<evidence type="ECO:0000256" key="1">
    <source>
        <dbReference type="ARBA" id="ARBA00009437"/>
    </source>
</evidence>
<dbReference type="PANTHER" id="PTHR30419:SF8">
    <property type="entry name" value="NITROGEN ASSIMILATION TRANSCRIPTIONAL ACTIVATOR-RELATED"/>
    <property type="match status" value="1"/>
</dbReference>
<gene>
    <name evidence="6" type="ORF">GCM10011349_39640</name>
</gene>
<evidence type="ECO:0000313" key="6">
    <source>
        <dbReference type="EMBL" id="GGN59256.1"/>
    </source>
</evidence>
<comment type="caution">
    <text evidence="6">The sequence shown here is derived from an EMBL/GenBank/DDBJ whole genome shotgun (WGS) entry which is preliminary data.</text>
</comment>
<reference evidence="7" key="1">
    <citation type="journal article" date="2019" name="Int. J. Syst. Evol. Microbiol.">
        <title>The Global Catalogue of Microorganisms (GCM) 10K type strain sequencing project: providing services to taxonomists for standard genome sequencing and annotation.</title>
        <authorList>
            <consortium name="The Broad Institute Genomics Platform"/>
            <consortium name="The Broad Institute Genome Sequencing Center for Infectious Disease"/>
            <person name="Wu L."/>
            <person name="Ma J."/>
        </authorList>
    </citation>
    <scope>NUCLEOTIDE SEQUENCE [LARGE SCALE GENOMIC DNA]</scope>
    <source>
        <strain evidence="7">CGMCC 1.6784</strain>
    </source>
</reference>
<dbReference type="InterPro" id="IPR050950">
    <property type="entry name" value="HTH-type_LysR_regulators"/>
</dbReference>
<comment type="similarity">
    <text evidence="1">Belongs to the LysR transcriptional regulatory family.</text>
</comment>
<evidence type="ECO:0000313" key="7">
    <source>
        <dbReference type="Proteomes" id="UP000605099"/>
    </source>
</evidence>
<evidence type="ECO:0000256" key="4">
    <source>
        <dbReference type="ARBA" id="ARBA00023163"/>
    </source>
</evidence>
<dbReference type="SUPFAM" id="SSF53850">
    <property type="entry name" value="Periplasmic binding protein-like II"/>
    <property type="match status" value="1"/>
</dbReference>
<feature type="domain" description="HTH lysR-type" evidence="5">
    <location>
        <begin position="1"/>
        <end position="59"/>
    </location>
</feature>
<dbReference type="InterPro" id="IPR005119">
    <property type="entry name" value="LysR_subst-bd"/>
</dbReference>
<keyword evidence="7" id="KW-1185">Reference proteome</keyword>
<evidence type="ECO:0000259" key="5">
    <source>
        <dbReference type="PROSITE" id="PS50931"/>
    </source>
</evidence>
<organism evidence="6 7">
    <name type="scientific">Novosphingobium indicum</name>
    <dbReference type="NCBI Taxonomy" id="462949"/>
    <lineage>
        <taxon>Bacteria</taxon>
        <taxon>Pseudomonadati</taxon>
        <taxon>Pseudomonadota</taxon>
        <taxon>Alphaproteobacteria</taxon>
        <taxon>Sphingomonadales</taxon>
        <taxon>Sphingomonadaceae</taxon>
        <taxon>Novosphingobium</taxon>
    </lineage>
</organism>
<dbReference type="InterPro" id="IPR000847">
    <property type="entry name" value="LysR_HTH_N"/>
</dbReference>
<keyword evidence="2" id="KW-0805">Transcription regulation</keyword>
<evidence type="ECO:0000256" key="3">
    <source>
        <dbReference type="ARBA" id="ARBA00023125"/>
    </source>
</evidence>
<dbReference type="Pfam" id="PF00126">
    <property type="entry name" value="HTH_1"/>
    <property type="match status" value="1"/>
</dbReference>
<dbReference type="EMBL" id="BMLK01000025">
    <property type="protein sequence ID" value="GGN59256.1"/>
    <property type="molecule type" value="Genomic_DNA"/>
</dbReference>
<dbReference type="InterPro" id="IPR036388">
    <property type="entry name" value="WH-like_DNA-bd_sf"/>
</dbReference>
<dbReference type="RefSeq" id="WP_188822576.1">
    <property type="nucleotide sequence ID" value="NZ_BMLK01000025.1"/>
</dbReference>
<keyword evidence="4" id="KW-0804">Transcription</keyword>
<keyword evidence="3" id="KW-0238">DNA-binding</keyword>
<dbReference type="Gene3D" id="1.10.10.10">
    <property type="entry name" value="Winged helix-like DNA-binding domain superfamily/Winged helix DNA-binding domain"/>
    <property type="match status" value="1"/>
</dbReference>
<protein>
    <submittedName>
        <fullName evidence="6">LysR family transcriptional regulator</fullName>
    </submittedName>
</protein>
<proteinExistence type="inferred from homology"/>
<dbReference type="Proteomes" id="UP000605099">
    <property type="component" value="Unassembled WGS sequence"/>
</dbReference>
<dbReference type="InterPro" id="IPR036390">
    <property type="entry name" value="WH_DNA-bd_sf"/>
</dbReference>
<dbReference type="SUPFAM" id="SSF46785">
    <property type="entry name" value="Winged helix' DNA-binding domain"/>
    <property type="match status" value="1"/>
</dbReference>
<evidence type="ECO:0000256" key="2">
    <source>
        <dbReference type="ARBA" id="ARBA00023015"/>
    </source>
</evidence>
<dbReference type="PROSITE" id="PS50931">
    <property type="entry name" value="HTH_LYSR"/>
    <property type="match status" value="1"/>
</dbReference>
<dbReference type="Pfam" id="PF03466">
    <property type="entry name" value="LysR_substrate"/>
    <property type="match status" value="1"/>
</dbReference>